<comment type="similarity">
    <text evidence="9">Belongs to the GTP cyclohydrolase II family.</text>
</comment>
<dbReference type="UniPathway" id="UPA00275">
    <property type="reaction ID" value="UER00400"/>
</dbReference>
<dbReference type="CDD" id="cd00641">
    <property type="entry name" value="GTP_cyclohydro2"/>
    <property type="match status" value="1"/>
</dbReference>
<dbReference type="Proteomes" id="UP000249799">
    <property type="component" value="Chromosome"/>
</dbReference>
<keyword evidence="7 9" id="KW-0342">GTP-binding</keyword>
<dbReference type="GO" id="GO:0008270">
    <property type="term" value="F:zinc ion binding"/>
    <property type="evidence" value="ECO:0007669"/>
    <property type="project" value="UniProtKB-UniRule"/>
</dbReference>
<dbReference type="OrthoDB" id="9793111at2"/>
<dbReference type="AlphaFoldDB" id="A0A2Z4FG46"/>
<keyword evidence="4 9" id="KW-0547">Nucleotide-binding</keyword>
<dbReference type="PANTHER" id="PTHR21327:SF18">
    <property type="entry name" value="3,4-DIHYDROXY-2-BUTANONE 4-PHOSPHATE SYNTHASE"/>
    <property type="match status" value="1"/>
</dbReference>
<comment type="function">
    <text evidence="9">Catalyzes the conversion of GTP to 2,5-diamino-6-ribosylamino-4(3H)-pyrimidinone 5'-phosphate (DARP), formate and pyrophosphate.</text>
</comment>
<dbReference type="GO" id="GO:0005829">
    <property type="term" value="C:cytosol"/>
    <property type="evidence" value="ECO:0007669"/>
    <property type="project" value="TreeGrafter"/>
</dbReference>
<name>A0A2Z4FG46_9DELT</name>
<keyword evidence="5 9" id="KW-0378">Hydrolase</keyword>
<gene>
    <name evidence="9 10" type="primary">ribA</name>
    <name evidence="10" type="ORF">DN745_00540</name>
</gene>
<evidence type="ECO:0000256" key="7">
    <source>
        <dbReference type="ARBA" id="ARBA00023134"/>
    </source>
</evidence>
<evidence type="ECO:0000313" key="11">
    <source>
        <dbReference type="Proteomes" id="UP000249799"/>
    </source>
</evidence>
<evidence type="ECO:0000256" key="1">
    <source>
        <dbReference type="ARBA" id="ARBA00004853"/>
    </source>
</evidence>
<protein>
    <recommendedName>
        <fullName evidence="9">GTP cyclohydrolase-2</fullName>
        <ecNumber evidence="9">3.5.4.25</ecNumber>
    </recommendedName>
    <alternativeName>
        <fullName evidence="9">GTP cyclohydrolase II</fullName>
    </alternativeName>
</protein>
<organism evidence="10 11">
    <name type="scientific">Bradymonas sediminis</name>
    <dbReference type="NCBI Taxonomy" id="1548548"/>
    <lineage>
        <taxon>Bacteria</taxon>
        <taxon>Deltaproteobacteria</taxon>
        <taxon>Bradymonadales</taxon>
        <taxon>Bradymonadaceae</taxon>
        <taxon>Bradymonas</taxon>
    </lineage>
</organism>
<proteinExistence type="inferred from homology"/>
<feature type="binding site" evidence="9">
    <location>
        <position position="90"/>
    </location>
    <ligand>
        <name>Zn(2+)</name>
        <dbReference type="ChEBI" id="CHEBI:29105"/>
        <note>catalytic</note>
    </ligand>
</feature>
<dbReference type="FunFam" id="3.40.50.10990:FF:000002">
    <property type="entry name" value="GTP cyclohydrolase-2"/>
    <property type="match status" value="1"/>
</dbReference>
<comment type="pathway">
    <text evidence="1 9">Cofactor biosynthesis; riboflavin biosynthesis; 5-amino-6-(D-ribitylamino)uracil from GTP: step 1/4.</text>
</comment>
<evidence type="ECO:0000256" key="3">
    <source>
        <dbReference type="ARBA" id="ARBA00022723"/>
    </source>
</evidence>
<dbReference type="EC" id="3.5.4.25" evidence="9"/>
<feature type="binding site" evidence="9">
    <location>
        <position position="139"/>
    </location>
    <ligand>
        <name>GTP</name>
        <dbReference type="ChEBI" id="CHEBI:37565"/>
    </ligand>
</feature>
<feature type="binding site" evidence="9">
    <location>
        <position position="174"/>
    </location>
    <ligand>
        <name>GTP</name>
        <dbReference type="ChEBI" id="CHEBI:37565"/>
    </ligand>
</feature>
<feature type="active site" description="Nucleophile" evidence="9">
    <location>
        <position position="153"/>
    </location>
</feature>
<keyword evidence="11" id="KW-1185">Reference proteome</keyword>
<dbReference type="KEGG" id="bsed:DN745_00540"/>
<feature type="binding site" evidence="9">
    <location>
        <position position="95"/>
    </location>
    <ligand>
        <name>GTP</name>
        <dbReference type="ChEBI" id="CHEBI:37565"/>
    </ligand>
</feature>
<dbReference type="InterPro" id="IPR000926">
    <property type="entry name" value="RibA"/>
</dbReference>
<comment type="cofactor">
    <cofactor evidence="9">
        <name>Zn(2+)</name>
        <dbReference type="ChEBI" id="CHEBI:29105"/>
    </cofactor>
    <text evidence="9">Binds 1 zinc ion per subunit.</text>
</comment>
<dbReference type="EMBL" id="CP030032">
    <property type="protein sequence ID" value="AWV87893.1"/>
    <property type="molecule type" value="Genomic_DNA"/>
</dbReference>
<evidence type="ECO:0000256" key="9">
    <source>
        <dbReference type="HAMAP-Rule" id="MF_00179"/>
    </source>
</evidence>
<feature type="binding site" evidence="9">
    <location>
        <position position="179"/>
    </location>
    <ligand>
        <name>GTP</name>
        <dbReference type="ChEBI" id="CHEBI:37565"/>
    </ligand>
</feature>
<feature type="binding site" evidence="9">
    <location>
        <position position="92"/>
    </location>
    <ligand>
        <name>Zn(2+)</name>
        <dbReference type="ChEBI" id="CHEBI:29105"/>
        <note>catalytic</note>
    </ligand>
</feature>
<dbReference type="HAMAP" id="MF_00179">
    <property type="entry name" value="RibA"/>
    <property type="match status" value="1"/>
</dbReference>
<dbReference type="GO" id="GO:0003935">
    <property type="term" value="F:GTP cyclohydrolase II activity"/>
    <property type="evidence" value="ECO:0007669"/>
    <property type="project" value="UniProtKB-UniRule"/>
</dbReference>
<reference evidence="10 11" key="1">
    <citation type="submission" date="2018-06" db="EMBL/GenBank/DDBJ databases">
        <title>Lujinxingia sediminis gen. nov. sp. nov., a new facultative anaerobic member of the class Deltaproteobacteria, and proposal of Lujinxingaceae fam. nov.</title>
        <authorList>
            <person name="Guo L.-Y."/>
            <person name="Li C.-M."/>
            <person name="Wang S."/>
            <person name="Du Z.-J."/>
        </authorList>
    </citation>
    <scope>NUCLEOTIDE SEQUENCE [LARGE SCALE GENOMIC DNA]</scope>
    <source>
        <strain evidence="10 11">FA350</strain>
    </source>
</reference>
<sequence>MPSHLTAPPLALTPSTRARLEAADGLLVEKFAEAALPTKHGDFRIVAFINNLDFKEHVALVRGDLAAQAIVPTRIHSECVTGDVFGSLKCDCGEQLEHAQKELGNSPAGVILYMRQEGRGIGLANKIKAYSLQDQGMDTVEANLHLGFDDDLRDYTVAAEMLRLLGVDNISLITNNPRKAEGLRANGITVTERQPLIILPNPHNKDYLDTKRDKSGHLL</sequence>
<dbReference type="GO" id="GO:0009231">
    <property type="term" value="P:riboflavin biosynthetic process"/>
    <property type="evidence" value="ECO:0007669"/>
    <property type="project" value="UniProtKB-UniRule"/>
</dbReference>
<feature type="binding site" evidence="9">
    <location>
        <position position="79"/>
    </location>
    <ligand>
        <name>Zn(2+)</name>
        <dbReference type="ChEBI" id="CHEBI:29105"/>
        <note>catalytic</note>
    </ligand>
</feature>
<evidence type="ECO:0000313" key="10">
    <source>
        <dbReference type="EMBL" id="AWV87893.1"/>
    </source>
</evidence>
<dbReference type="InterPro" id="IPR032677">
    <property type="entry name" value="GTP_cyclohydro_II"/>
</dbReference>
<evidence type="ECO:0000256" key="2">
    <source>
        <dbReference type="ARBA" id="ARBA00022619"/>
    </source>
</evidence>
<evidence type="ECO:0000256" key="5">
    <source>
        <dbReference type="ARBA" id="ARBA00022801"/>
    </source>
</evidence>
<accession>A0A2Z4FG46</accession>
<dbReference type="Gene3D" id="3.40.50.10990">
    <property type="entry name" value="GTP cyclohydrolase II"/>
    <property type="match status" value="1"/>
</dbReference>
<feature type="binding site" evidence="9">
    <location>
        <begin position="74"/>
        <end position="78"/>
    </location>
    <ligand>
        <name>GTP</name>
        <dbReference type="ChEBI" id="CHEBI:37565"/>
    </ligand>
</feature>
<dbReference type="NCBIfam" id="NF001591">
    <property type="entry name" value="PRK00393.1"/>
    <property type="match status" value="1"/>
</dbReference>
<keyword evidence="2 9" id="KW-0686">Riboflavin biosynthesis</keyword>
<evidence type="ECO:0000256" key="4">
    <source>
        <dbReference type="ARBA" id="ARBA00022741"/>
    </source>
</evidence>
<dbReference type="InterPro" id="IPR036144">
    <property type="entry name" value="RibA-like_sf"/>
</dbReference>
<dbReference type="Pfam" id="PF00925">
    <property type="entry name" value="GTP_cyclohydro2"/>
    <property type="match status" value="1"/>
</dbReference>
<feature type="binding site" evidence="9">
    <location>
        <begin position="117"/>
        <end position="119"/>
    </location>
    <ligand>
        <name>GTP</name>
        <dbReference type="ChEBI" id="CHEBI:37565"/>
    </ligand>
</feature>
<comment type="catalytic activity">
    <reaction evidence="8 9">
        <text>GTP + 4 H2O = 2,5-diamino-6-hydroxy-4-(5-phosphoribosylamino)-pyrimidine + formate + 2 phosphate + 3 H(+)</text>
        <dbReference type="Rhea" id="RHEA:23704"/>
        <dbReference type="ChEBI" id="CHEBI:15377"/>
        <dbReference type="ChEBI" id="CHEBI:15378"/>
        <dbReference type="ChEBI" id="CHEBI:15740"/>
        <dbReference type="ChEBI" id="CHEBI:37565"/>
        <dbReference type="ChEBI" id="CHEBI:43474"/>
        <dbReference type="ChEBI" id="CHEBI:58614"/>
        <dbReference type="EC" id="3.5.4.25"/>
    </reaction>
</comment>
<keyword evidence="3 9" id="KW-0479">Metal-binding</keyword>
<evidence type="ECO:0000256" key="6">
    <source>
        <dbReference type="ARBA" id="ARBA00022833"/>
    </source>
</evidence>
<dbReference type="NCBIfam" id="TIGR00505">
    <property type="entry name" value="ribA"/>
    <property type="match status" value="1"/>
</dbReference>
<feature type="active site" description="Proton acceptor" evidence="9">
    <location>
        <position position="151"/>
    </location>
</feature>
<dbReference type="PANTHER" id="PTHR21327">
    <property type="entry name" value="GTP CYCLOHYDROLASE II-RELATED"/>
    <property type="match status" value="1"/>
</dbReference>
<dbReference type="GO" id="GO:0005525">
    <property type="term" value="F:GTP binding"/>
    <property type="evidence" value="ECO:0007669"/>
    <property type="project" value="UniProtKB-KW"/>
</dbReference>
<dbReference type="SUPFAM" id="SSF142695">
    <property type="entry name" value="RibA-like"/>
    <property type="match status" value="1"/>
</dbReference>
<keyword evidence="6 9" id="KW-0862">Zinc</keyword>
<evidence type="ECO:0000256" key="8">
    <source>
        <dbReference type="ARBA" id="ARBA00049295"/>
    </source>
</evidence>